<dbReference type="Pfam" id="PF00135">
    <property type="entry name" value="COesterase"/>
    <property type="match status" value="1"/>
</dbReference>
<evidence type="ECO:0000256" key="2">
    <source>
        <dbReference type="SAM" id="Phobius"/>
    </source>
</evidence>
<dbReference type="InterPro" id="IPR002018">
    <property type="entry name" value="CarbesteraseB"/>
</dbReference>
<feature type="transmembrane region" description="Helical" evidence="2">
    <location>
        <begin position="44"/>
        <end position="69"/>
    </location>
</feature>
<sequence length="654" mass="68669">MAQPRPRTSPLRAPCIAVLVPVALALLVAWPVLALATLVPVVGLVSFPTLLSCTASLFLVLPATLHLVLAQPDSPNPPLVPRVRLLSPLANLRLLHWVLLVLHDAYASSIFALALETLTRRVLLVGGRDAHGIIRENIAYAEGPDGASSLRLDVYLPQPRRARRGERDDGDDGAAASELAPVVVVLPSPSYRLLSLSRTFPSPLIAHRLARLGPTGALVVVPSLSGAQGHGAAGQGVVGIERAVGETRAALEWVAEHAGAYGADAERCTVLGYGAGAHVGLLTLVQSAIVCAREALLGAADEEKEEEGADDGDVARAEVERAQLGVDDGATSSGGGTPRRRGESSSADYVPVLLPRDTSIAPSSSHTDRQTDSDRHSSSSPASPTRQPPSPSSSSSSRSSSSFDLDAAIASADTGTRRPTALAARDVPSGVRACRLWTLAPSSGGAQDGVVVVEDEPEYGGEALASFALPRRRGGGRLRVQGVVLVGGTYDVVKQGRWLEGWGAGDVSNMARFCHDDERDILQACPSHLLYAASPLLARSLSSSSATTTTPPLPSLLPPRFLLIHGGRDPLVPFSQATLLRNLLVGIGVGEARLRLCRDEGGLGALATLMRPTRYSPLVMREIEHIVFDPVGDEEGAREGRTSGARRRTSRRAG</sequence>
<accession>A0A0P9ER63</accession>
<feature type="compositionally biased region" description="Basic and acidic residues" evidence="1">
    <location>
        <begin position="366"/>
        <end position="377"/>
    </location>
</feature>
<evidence type="ECO:0000313" key="5">
    <source>
        <dbReference type="Proteomes" id="UP000053890"/>
    </source>
</evidence>
<protein>
    <recommendedName>
        <fullName evidence="3">Carboxylesterase type B domain-containing protein</fullName>
    </recommendedName>
</protein>
<feature type="region of interest" description="Disordered" evidence="1">
    <location>
        <begin position="321"/>
        <end position="403"/>
    </location>
</feature>
<feature type="domain" description="Carboxylesterase type B" evidence="3">
    <location>
        <begin position="149"/>
        <end position="282"/>
    </location>
</feature>
<gene>
    <name evidence="4" type="ORF">RHOBADRAFT_56297</name>
</gene>
<dbReference type="AlphaFoldDB" id="A0A0P9ER63"/>
<name>A0A0P9ER63_RHOGW</name>
<dbReference type="InterPro" id="IPR029058">
    <property type="entry name" value="AB_hydrolase_fold"/>
</dbReference>
<feature type="compositionally biased region" description="Basic residues" evidence="1">
    <location>
        <begin position="644"/>
        <end position="654"/>
    </location>
</feature>
<feature type="compositionally biased region" description="Low complexity" evidence="1">
    <location>
        <begin position="392"/>
        <end position="402"/>
    </location>
</feature>
<reference evidence="4 5" key="1">
    <citation type="journal article" date="2015" name="Front. Microbiol.">
        <title>Genome sequence of the plant growth promoting endophytic yeast Rhodotorula graminis WP1.</title>
        <authorList>
            <person name="Firrincieli A."/>
            <person name="Otillar R."/>
            <person name="Salamov A."/>
            <person name="Schmutz J."/>
            <person name="Khan Z."/>
            <person name="Redman R.S."/>
            <person name="Fleck N.D."/>
            <person name="Lindquist E."/>
            <person name="Grigoriev I.V."/>
            <person name="Doty S.L."/>
        </authorList>
    </citation>
    <scope>NUCLEOTIDE SEQUENCE [LARGE SCALE GENOMIC DNA]</scope>
    <source>
        <strain evidence="4 5">WP1</strain>
    </source>
</reference>
<dbReference type="EMBL" id="KQ474090">
    <property type="protein sequence ID" value="KPV71918.1"/>
    <property type="molecule type" value="Genomic_DNA"/>
</dbReference>
<evidence type="ECO:0000313" key="4">
    <source>
        <dbReference type="EMBL" id="KPV71918.1"/>
    </source>
</evidence>
<organism evidence="4 5">
    <name type="scientific">Rhodotorula graminis (strain WP1)</name>
    <dbReference type="NCBI Taxonomy" id="578459"/>
    <lineage>
        <taxon>Eukaryota</taxon>
        <taxon>Fungi</taxon>
        <taxon>Dikarya</taxon>
        <taxon>Basidiomycota</taxon>
        <taxon>Pucciniomycotina</taxon>
        <taxon>Microbotryomycetes</taxon>
        <taxon>Sporidiobolales</taxon>
        <taxon>Sporidiobolaceae</taxon>
        <taxon>Rhodotorula</taxon>
    </lineage>
</organism>
<keyword evidence="2" id="KW-0472">Membrane</keyword>
<dbReference type="STRING" id="578459.A0A0P9ER63"/>
<feature type="region of interest" description="Disordered" evidence="1">
    <location>
        <begin position="633"/>
        <end position="654"/>
    </location>
</feature>
<dbReference type="Proteomes" id="UP000053890">
    <property type="component" value="Unassembled WGS sequence"/>
</dbReference>
<proteinExistence type="predicted"/>
<evidence type="ECO:0000256" key="1">
    <source>
        <dbReference type="SAM" id="MobiDB-lite"/>
    </source>
</evidence>
<feature type="transmembrane region" description="Helical" evidence="2">
    <location>
        <begin position="94"/>
        <end position="115"/>
    </location>
</feature>
<evidence type="ECO:0000259" key="3">
    <source>
        <dbReference type="Pfam" id="PF00135"/>
    </source>
</evidence>
<keyword evidence="2" id="KW-1133">Transmembrane helix</keyword>
<dbReference type="RefSeq" id="XP_018267967.1">
    <property type="nucleotide sequence ID" value="XM_018418280.1"/>
</dbReference>
<dbReference type="SUPFAM" id="SSF53474">
    <property type="entry name" value="alpha/beta-Hydrolases"/>
    <property type="match status" value="2"/>
</dbReference>
<dbReference type="OrthoDB" id="6495301at2759"/>
<dbReference type="OMA" id="AIFDWSY"/>
<dbReference type="Gene3D" id="3.40.50.1820">
    <property type="entry name" value="alpha/beta hydrolase"/>
    <property type="match status" value="2"/>
</dbReference>
<dbReference type="GeneID" id="28978727"/>
<keyword evidence="2" id="KW-0812">Transmembrane</keyword>
<keyword evidence="5" id="KW-1185">Reference proteome</keyword>